<gene>
    <name evidence="1" type="ORF">STAS_21017</name>
</gene>
<dbReference type="EMBL" id="BKCP01006848">
    <property type="protein sequence ID" value="GER44132.1"/>
    <property type="molecule type" value="Genomic_DNA"/>
</dbReference>
<keyword evidence="2" id="KW-1185">Reference proteome</keyword>
<accession>A0A5A7QGW9</accession>
<evidence type="ECO:0000313" key="2">
    <source>
        <dbReference type="Proteomes" id="UP000325081"/>
    </source>
</evidence>
<reference evidence="2" key="1">
    <citation type="journal article" date="2019" name="Curr. Biol.">
        <title>Genome Sequence of Striga asiatica Provides Insight into the Evolution of Plant Parasitism.</title>
        <authorList>
            <person name="Yoshida S."/>
            <person name="Kim S."/>
            <person name="Wafula E.K."/>
            <person name="Tanskanen J."/>
            <person name="Kim Y.M."/>
            <person name="Honaas L."/>
            <person name="Yang Z."/>
            <person name="Spallek T."/>
            <person name="Conn C.E."/>
            <person name="Ichihashi Y."/>
            <person name="Cheong K."/>
            <person name="Cui S."/>
            <person name="Der J.P."/>
            <person name="Gundlach H."/>
            <person name="Jiao Y."/>
            <person name="Hori C."/>
            <person name="Ishida J.K."/>
            <person name="Kasahara H."/>
            <person name="Kiba T."/>
            <person name="Kim M.S."/>
            <person name="Koo N."/>
            <person name="Laohavisit A."/>
            <person name="Lee Y.H."/>
            <person name="Lumba S."/>
            <person name="McCourt P."/>
            <person name="Mortimer J.C."/>
            <person name="Mutuku J.M."/>
            <person name="Nomura T."/>
            <person name="Sasaki-Sekimoto Y."/>
            <person name="Seto Y."/>
            <person name="Wang Y."/>
            <person name="Wakatake T."/>
            <person name="Sakakibara H."/>
            <person name="Demura T."/>
            <person name="Yamaguchi S."/>
            <person name="Yoneyama K."/>
            <person name="Manabe R.I."/>
            <person name="Nelson D.C."/>
            <person name="Schulman A.H."/>
            <person name="Timko M.P."/>
            <person name="dePamphilis C.W."/>
            <person name="Choi D."/>
            <person name="Shirasu K."/>
        </authorList>
    </citation>
    <scope>NUCLEOTIDE SEQUENCE [LARGE SCALE GENOMIC DNA]</scope>
    <source>
        <strain evidence="2">cv. UVA1</strain>
    </source>
</reference>
<dbReference type="Proteomes" id="UP000325081">
    <property type="component" value="Unassembled WGS sequence"/>
</dbReference>
<protein>
    <submittedName>
        <fullName evidence="1">Carbamoyl-phosphate synthase large chain</fullName>
    </submittedName>
</protein>
<comment type="caution">
    <text evidence="1">The sequence shown here is derived from an EMBL/GenBank/DDBJ whole genome shotgun (WGS) entry which is preliminary data.</text>
</comment>
<organism evidence="1 2">
    <name type="scientific">Striga asiatica</name>
    <name type="common">Asiatic witchweed</name>
    <name type="synonym">Buchnera asiatica</name>
    <dbReference type="NCBI Taxonomy" id="4170"/>
    <lineage>
        <taxon>Eukaryota</taxon>
        <taxon>Viridiplantae</taxon>
        <taxon>Streptophyta</taxon>
        <taxon>Embryophyta</taxon>
        <taxon>Tracheophyta</taxon>
        <taxon>Spermatophyta</taxon>
        <taxon>Magnoliopsida</taxon>
        <taxon>eudicotyledons</taxon>
        <taxon>Gunneridae</taxon>
        <taxon>Pentapetalae</taxon>
        <taxon>asterids</taxon>
        <taxon>lamiids</taxon>
        <taxon>Lamiales</taxon>
        <taxon>Orobanchaceae</taxon>
        <taxon>Buchnereae</taxon>
        <taxon>Striga</taxon>
    </lineage>
</organism>
<proteinExistence type="predicted"/>
<evidence type="ECO:0000313" key="1">
    <source>
        <dbReference type="EMBL" id="GER44132.1"/>
    </source>
</evidence>
<name>A0A5A7QGW9_STRAF</name>
<dbReference type="AlphaFoldDB" id="A0A5A7QGW9"/>
<sequence length="238" mass="27761">MKLAIAANIDMMANPHNAQSTLKFALHLLNGMQFVIEMNIQRLSAKSIYMITVNSNPTTKPRDRETTSQALCNTPNAVRRWFYCTQSRASNTSSRETPHGLCPLPQHKLLNLTRARFRQFPEHNRLWRHIMRQSFPTKIHQLPHAHLRLTPFPHLHERAQTLSPMLVRSPHHRHLIHRRVPVNHPLHLHRAHILPSRDHHILPPVLHLDIPVRMLHPQIPTPKPPPVRESLSSRLFIF</sequence>